<protein>
    <submittedName>
        <fullName evidence="2">Uncharacterized protein</fullName>
    </submittedName>
</protein>
<name>A0A7R9WSW6_9STRA</name>
<dbReference type="AlphaFoldDB" id="A0A7R9WSW6"/>
<reference evidence="2" key="1">
    <citation type="submission" date="2021-01" db="EMBL/GenBank/DDBJ databases">
        <authorList>
            <person name="Corre E."/>
            <person name="Pelletier E."/>
            <person name="Niang G."/>
            <person name="Scheremetjew M."/>
            <person name="Finn R."/>
            <person name="Kale V."/>
            <person name="Holt S."/>
            <person name="Cochrane G."/>
            <person name="Meng A."/>
            <person name="Brown T."/>
            <person name="Cohen L."/>
        </authorList>
    </citation>
    <scope>NUCLEOTIDE SEQUENCE</scope>
    <source>
        <strain evidence="2">CCMP3328</strain>
    </source>
</reference>
<proteinExistence type="predicted"/>
<sequence length="190" mass="21349">MESERFRADNAAKQAEAAKTKLQSISTMQDYRAMFTESWILKDNACVAHLEQLWDASAKEALTQLLQVEAKSAKWYCQLPRAYFEDLSKDLARQSTLSVLMDRVRQESEKLNSALFKLSEQQGGVPRIYLQAAEARKAEGHDKQNHDNGNDDDNDDDDDEIVFLKCEQLASEKAGPCVKQNGGAAFRSVA</sequence>
<feature type="compositionally biased region" description="Basic and acidic residues" evidence="1">
    <location>
        <begin position="136"/>
        <end position="149"/>
    </location>
</feature>
<evidence type="ECO:0000313" key="2">
    <source>
        <dbReference type="EMBL" id="CAD8334507.1"/>
    </source>
</evidence>
<accession>A0A7R9WSW6</accession>
<evidence type="ECO:0000256" key="1">
    <source>
        <dbReference type="SAM" id="MobiDB-lite"/>
    </source>
</evidence>
<gene>
    <name evidence="2" type="ORF">CAUS1442_LOCUS6612</name>
</gene>
<dbReference type="EMBL" id="HBEF01010504">
    <property type="protein sequence ID" value="CAD8334507.1"/>
    <property type="molecule type" value="Transcribed_RNA"/>
</dbReference>
<feature type="region of interest" description="Disordered" evidence="1">
    <location>
        <begin position="136"/>
        <end position="158"/>
    </location>
</feature>
<organism evidence="2">
    <name type="scientific">Craspedostauros australis</name>
    <dbReference type="NCBI Taxonomy" id="1486917"/>
    <lineage>
        <taxon>Eukaryota</taxon>
        <taxon>Sar</taxon>
        <taxon>Stramenopiles</taxon>
        <taxon>Ochrophyta</taxon>
        <taxon>Bacillariophyta</taxon>
        <taxon>Bacillariophyceae</taxon>
        <taxon>Bacillariophycidae</taxon>
        <taxon>Naviculales</taxon>
        <taxon>Naviculaceae</taxon>
        <taxon>Craspedostauros</taxon>
    </lineage>
</organism>